<accession>A0AAJ2LV52</accession>
<dbReference type="EMBL" id="JAHWXH010000001">
    <property type="protein sequence ID" value="MDS0244197.1"/>
    <property type="molecule type" value="Genomic_DNA"/>
</dbReference>
<dbReference type="GeneID" id="301456773"/>
<comment type="caution">
    <text evidence="1">The sequence shown here is derived from an EMBL/GenBank/DDBJ whole genome shotgun (WGS) entry which is preliminary data.</text>
</comment>
<reference evidence="1 2" key="1">
    <citation type="submission" date="2021-06" db="EMBL/GenBank/DDBJ databases">
        <title>Genome-based taxonomic framework of Microbacterium strains isolated from marine environment, the description of four new species and reclassification of four preexisting species.</title>
        <authorList>
            <person name="Lee S.D."/>
            <person name="Kim S.-M."/>
            <person name="Byeon Y.-S."/>
            <person name="Yang H.L."/>
            <person name="Kim I.S."/>
        </authorList>
    </citation>
    <scope>NUCLEOTIDE SEQUENCE [LARGE SCALE GENOMIC DNA]</scope>
    <source>
        <strain evidence="1 2">KACC 20514</strain>
    </source>
</reference>
<sequence>MRPHVDLTLRAAVPLGHAWAQRAADEIGVRILVIKGPVPALHGLRPRRVSGDVDVLVEPAGFELFVTALQDAGWRERPATFASARFTLHSRSLIRDTWPCDIDVHSCFPGFLADPDVVFEALWARRVRIDLAHQSCDAPDRLGSALILALHCLRGGSTDRRYAAELDFLVRASDLSPSEGRELAALASRTGCEQTLRTVLARMGIAPDALRAAAGSDPDRATALREWERRVVAGGGAYFWLAAFRRARASERFAIVARALWPSDRDLLLNHPEVPDALSPKLGARVRRYGRGLKSVPAAVRALTVR</sequence>
<dbReference type="Proteomes" id="UP001183582">
    <property type="component" value="Unassembled WGS sequence"/>
</dbReference>
<name>A0AAJ2LV52_9MICO</name>
<evidence type="ECO:0000313" key="1">
    <source>
        <dbReference type="EMBL" id="MDS0244197.1"/>
    </source>
</evidence>
<dbReference type="RefSeq" id="WP_310890286.1">
    <property type="nucleotide sequence ID" value="NZ_BAAAGR010000001.1"/>
</dbReference>
<organism evidence="1 2">
    <name type="scientific">Microbacterium aurantiacum</name>
    <dbReference type="NCBI Taxonomy" id="162393"/>
    <lineage>
        <taxon>Bacteria</taxon>
        <taxon>Bacillati</taxon>
        <taxon>Actinomycetota</taxon>
        <taxon>Actinomycetes</taxon>
        <taxon>Micrococcales</taxon>
        <taxon>Microbacteriaceae</taxon>
        <taxon>Microbacterium</taxon>
    </lineage>
</organism>
<dbReference type="AlphaFoldDB" id="A0AAJ2LV52"/>
<proteinExistence type="predicted"/>
<evidence type="ECO:0000313" key="2">
    <source>
        <dbReference type="Proteomes" id="UP001183582"/>
    </source>
</evidence>
<gene>
    <name evidence="1" type="ORF">KZC50_01065</name>
</gene>
<protein>
    <submittedName>
        <fullName evidence="1">Nucleotidyltransferase family protein</fullName>
    </submittedName>
</protein>